<evidence type="ECO:0000256" key="7">
    <source>
        <dbReference type="ARBA" id="ARBA00023136"/>
    </source>
</evidence>
<dbReference type="STRING" id="9009.A0A226MMJ2"/>
<evidence type="ECO:0000259" key="11">
    <source>
        <dbReference type="PROSITE" id="PS50853"/>
    </source>
</evidence>
<feature type="region of interest" description="Disordered" evidence="10">
    <location>
        <begin position="592"/>
        <end position="621"/>
    </location>
</feature>
<evidence type="ECO:0000256" key="4">
    <source>
        <dbReference type="ARBA" id="ARBA00022729"/>
    </source>
</evidence>
<dbReference type="EMBL" id="MCFN01000648">
    <property type="protein sequence ID" value="OXB56370.1"/>
    <property type="molecule type" value="Genomic_DNA"/>
</dbReference>
<protein>
    <recommendedName>
        <fullName evidence="11">Fibronectin type-III domain-containing protein</fullName>
    </recommendedName>
</protein>
<keyword evidence="8" id="KW-0675">Receptor</keyword>
<keyword evidence="5" id="KW-0677">Repeat</keyword>
<dbReference type="PANTHER" id="PTHR48423">
    <property type="entry name" value="INTERLEUKIN-27 RECEPTOR SUBUNIT ALPHA"/>
    <property type="match status" value="1"/>
</dbReference>
<evidence type="ECO:0000313" key="13">
    <source>
        <dbReference type="Proteomes" id="UP000198323"/>
    </source>
</evidence>
<dbReference type="Proteomes" id="UP000198323">
    <property type="component" value="Unassembled WGS sequence"/>
</dbReference>
<gene>
    <name evidence="12" type="ORF">ASZ78_001778</name>
</gene>
<dbReference type="Pfam" id="PF00041">
    <property type="entry name" value="fn3"/>
    <property type="match status" value="1"/>
</dbReference>
<evidence type="ECO:0000256" key="1">
    <source>
        <dbReference type="ARBA" id="ARBA00004479"/>
    </source>
</evidence>
<evidence type="ECO:0000256" key="5">
    <source>
        <dbReference type="ARBA" id="ARBA00022737"/>
    </source>
</evidence>
<keyword evidence="7" id="KW-0472">Membrane</keyword>
<comment type="similarity">
    <text evidence="2">Belongs to the type I cytokine receptor family. Type 2 subfamily.</text>
</comment>
<keyword evidence="13" id="KW-1185">Reference proteome</keyword>
<name>A0A226MMJ2_CALSU</name>
<reference evidence="12 13" key="1">
    <citation type="submission" date="2016-07" db="EMBL/GenBank/DDBJ databases">
        <title>Disparate Historic Effective Population Sizes Predicted by Modern Levels of Genome Diversity for the Scaled Quail (Callipepla squamata) and the Northern Bobwhite (Colinus virginianus): Inferences from First and Second Generation Draft Genome Assemblies for Sympatric New World Quail.</title>
        <authorList>
            <person name="Oldeschulte D.L."/>
            <person name="Halley Y.A."/>
            <person name="Bhattarai E.K."/>
            <person name="Brashear W.A."/>
            <person name="Hill J."/>
            <person name="Metz R.P."/>
            <person name="Johnson C.D."/>
            <person name="Rollins D."/>
            <person name="Peterson M.J."/>
            <person name="Bickhart D.M."/>
            <person name="Decker J.E."/>
            <person name="Seabury C.M."/>
        </authorList>
    </citation>
    <scope>NUCLEOTIDE SEQUENCE [LARGE SCALE GENOMIC DNA]</scope>
    <source>
        <strain evidence="12 13">Texas</strain>
        <tissue evidence="12">Leg muscle</tissue>
    </source>
</reference>
<organism evidence="12 13">
    <name type="scientific">Callipepla squamata</name>
    <name type="common">Scaled quail</name>
    <dbReference type="NCBI Taxonomy" id="9009"/>
    <lineage>
        <taxon>Eukaryota</taxon>
        <taxon>Metazoa</taxon>
        <taxon>Chordata</taxon>
        <taxon>Craniata</taxon>
        <taxon>Vertebrata</taxon>
        <taxon>Euteleostomi</taxon>
        <taxon>Archelosauria</taxon>
        <taxon>Archosauria</taxon>
        <taxon>Dinosauria</taxon>
        <taxon>Saurischia</taxon>
        <taxon>Theropoda</taxon>
        <taxon>Coelurosauria</taxon>
        <taxon>Aves</taxon>
        <taxon>Neognathae</taxon>
        <taxon>Galloanserae</taxon>
        <taxon>Galliformes</taxon>
        <taxon>Odontophoridae</taxon>
        <taxon>Callipepla</taxon>
    </lineage>
</organism>
<evidence type="ECO:0000256" key="9">
    <source>
        <dbReference type="ARBA" id="ARBA00023180"/>
    </source>
</evidence>
<dbReference type="InterPro" id="IPR003961">
    <property type="entry name" value="FN3_dom"/>
</dbReference>
<dbReference type="InterPro" id="IPR013783">
    <property type="entry name" value="Ig-like_fold"/>
</dbReference>
<evidence type="ECO:0000256" key="6">
    <source>
        <dbReference type="ARBA" id="ARBA00022989"/>
    </source>
</evidence>
<dbReference type="SUPFAM" id="SSF49265">
    <property type="entry name" value="Fibronectin type III"/>
    <property type="match status" value="2"/>
</dbReference>
<dbReference type="OrthoDB" id="8945484at2759"/>
<dbReference type="Gene3D" id="2.60.40.10">
    <property type="entry name" value="Immunoglobulins"/>
    <property type="match status" value="1"/>
</dbReference>
<dbReference type="CDD" id="cd00063">
    <property type="entry name" value="FN3"/>
    <property type="match status" value="1"/>
</dbReference>
<feature type="compositionally biased region" description="Polar residues" evidence="10">
    <location>
        <begin position="554"/>
        <end position="569"/>
    </location>
</feature>
<keyword evidence="9" id="KW-0325">Glycoprotein</keyword>
<evidence type="ECO:0000256" key="8">
    <source>
        <dbReference type="ARBA" id="ARBA00023170"/>
    </source>
</evidence>
<proteinExistence type="inferred from homology"/>
<keyword evidence="3" id="KW-0812">Transmembrane</keyword>
<feature type="region of interest" description="Disordered" evidence="10">
    <location>
        <begin position="543"/>
        <end position="575"/>
    </location>
</feature>
<dbReference type="AlphaFoldDB" id="A0A226MMJ2"/>
<keyword evidence="6" id="KW-1133">Transmembrane helix</keyword>
<feature type="domain" description="Fibronectin type-III" evidence="11">
    <location>
        <begin position="385"/>
        <end position="481"/>
    </location>
</feature>
<comment type="subcellular location">
    <subcellularLocation>
        <location evidence="1">Membrane</location>
        <topology evidence="1">Single-pass type I membrane protein</topology>
    </subcellularLocation>
</comment>
<feature type="compositionally biased region" description="Polar residues" evidence="10">
    <location>
        <begin position="597"/>
        <end position="607"/>
    </location>
</feature>
<dbReference type="GO" id="GO:0005886">
    <property type="term" value="C:plasma membrane"/>
    <property type="evidence" value="ECO:0007669"/>
    <property type="project" value="UniProtKB-ARBA"/>
</dbReference>
<comment type="caution">
    <text evidence="12">The sequence shown here is derived from an EMBL/GenBank/DDBJ whole genome shotgun (WGS) entry which is preliminary data.</text>
</comment>
<evidence type="ECO:0000256" key="3">
    <source>
        <dbReference type="ARBA" id="ARBA00022692"/>
    </source>
</evidence>
<evidence type="ECO:0000313" key="12">
    <source>
        <dbReference type="EMBL" id="OXB56370.1"/>
    </source>
</evidence>
<dbReference type="InterPro" id="IPR052672">
    <property type="entry name" value="Type1_Cytokine_Rcpt_Type2"/>
</dbReference>
<keyword evidence="4" id="KW-0732">Signal</keyword>
<evidence type="ECO:0000256" key="10">
    <source>
        <dbReference type="SAM" id="MobiDB-lite"/>
    </source>
</evidence>
<dbReference type="PANTHER" id="PTHR48423:SF1">
    <property type="entry name" value="INTERLEUKIN-27 RECEPTOR SUBUNIT ALPHA"/>
    <property type="match status" value="1"/>
</dbReference>
<dbReference type="PROSITE" id="PS50853">
    <property type="entry name" value="FN3"/>
    <property type="match status" value="1"/>
</dbReference>
<feature type="region of interest" description="Disordered" evidence="10">
    <location>
        <begin position="634"/>
        <end position="659"/>
    </location>
</feature>
<accession>A0A226MMJ2</accession>
<evidence type="ECO:0000256" key="2">
    <source>
        <dbReference type="ARBA" id="ARBA00008921"/>
    </source>
</evidence>
<sequence length="690" mass="74496">MALALPARGGAPDPPGLSCFRRCSSGPFTCSWPPLGPSGSTTYVLVLCYVSRQLCQWHDAGTDTAYTLKRHSVYIHTNTTAWVEARRGQHLQRSPNVTLHLGEAVRLDPPHVGVPLSKANGSLNLLLPRPQCHHKERPPLHREVRFRRVGDRSWTQVMCETGKGEDRRDDSELLESPTLSFKLGQLERNGQRLLQLGWQRARAAQGNVTYTLRARMPACGCVKEDDMVLGLEETKYNLTLCGAAYNIELTATNAAGTSPARRLHVAAEQHTELSFQKLISSGSMVTVHWEAPTRGFALCSERQRVSGASQPGHCVQEEFPVLSSHEQTGTELPGPAAHRWLQPRGDGAAPHVGPLEAPGCYRLAVHGRSAEQDWATFALQHHFVGNTSLSASVHINASADSAVLRWEPTPRSACPGVLRGYRVCHAAEGHNVTYGEVDASATHYALRDLEPGTAYSVGIQELAAGGGGTCSTRWHFHTKALGVGPAVWSSNLKYLGISLGLPAAALIYQLSKKRLHGMLFPPLPKPTGSEALQFSASEMSQVSCSVHPGKSRGAETSQHSAASSPQNKPWKSFLEPSEQLSPGELLVMEMSPEKEAATSTRPRTPQLSPKEPTEPPQPRCDVELPFAYRRQEVLDPEPAGSGGVPSCGPTAPEEDAGSWGLGQALAPLVLLKSIAPQDQEGAGLLQEAVP</sequence>
<dbReference type="InterPro" id="IPR036116">
    <property type="entry name" value="FN3_sf"/>
</dbReference>